<dbReference type="SUPFAM" id="SSF111038">
    <property type="entry name" value="YjbQ-like"/>
    <property type="match status" value="1"/>
</dbReference>
<dbReference type="PANTHER" id="PTHR30615">
    <property type="entry name" value="UNCHARACTERIZED PROTEIN YJBQ-RELATED"/>
    <property type="match status" value="1"/>
</dbReference>
<dbReference type="PANTHER" id="PTHR30615:SF8">
    <property type="entry name" value="UPF0047 PROTEIN C4A8.02C"/>
    <property type="match status" value="1"/>
</dbReference>
<gene>
    <name evidence="2" type="ORF">ACJDT4_08100</name>
</gene>
<dbReference type="Pfam" id="PF01894">
    <property type="entry name" value="YjbQ"/>
    <property type="match status" value="1"/>
</dbReference>
<proteinExistence type="inferred from homology"/>
<dbReference type="NCBIfam" id="TIGR00149">
    <property type="entry name" value="TIGR00149_YjbQ"/>
    <property type="match status" value="1"/>
</dbReference>
<accession>A0ABW8TCZ8</accession>
<sequence>MNNLFEYSLKTYKNEEFLDITDLVRKSLKESKVQSGTLTVFCPHTTAGITINENADPDVVSDIIQTLDKVFPISWNYKHAEGNSHAHIKASLMGSSCTVIIENGKLKLGTWQGIYFTEFDGPRNRKVYVKLTSDNIK</sequence>
<dbReference type="EMBL" id="JBJIAA010000006">
    <property type="protein sequence ID" value="MFL0250384.1"/>
    <property type="molecule type" value="Genomic_DNA"/>
</dbReference>
<comment type="caution">
    <text evidence="2">The sequence shown here is derived from an EMBL/GenBank/DDBJ whole genome shotgun (WGS) entry which is preliminary data.</text>
</comment>
<evidence type="ECO:0000313" key="3">
    <source>
        <dbReference type="Proteomes" id="UP001623592"/>
    </source>
</evidence>
<comment type="similarity">
    <text evidence="1">Belongs to the UPF0047 family.</text>
</comment>
<dbReference type="Gene3D" id="2.60.120.460">
    <property type="entry name" value="YjbQ-like"/>
    <property type="match status" value="1"/>
</dbReference>
<dbReference type="Proteomes" id="UP001623592">
    <property type="component" value="Unassembled WGS sequence"/>
</dbReference>
<reference evidence="2 3" key="1">
    <citation type="submission" date="2024-11" db="EMBL/GenBank/DDBJ databases">
        <authorList>
            <person name="Heng Y.C."/>
            <person name="Lim A.C.H."/>
            <person name="Lee J.K.Y."/>
            <person name="Kittelmann S."/>
        </authorList>
    </citation>
    <scope>NUCLEOTIDE SEQUENCE [LARGE SCALE GENOMIC DNA]</scope>
    <source>
        <strain evidence="2 3">WILCCON 0114</strain>
    </source>
</reference>
<dbReference type="PIRSF" id="PIRSF004681">
    <property type="entry name" value="UCP004681"/>
    <property type="match status" value="1"/>
</dbReference>
<dbReference type="InterPro" id="IPR035917">
    <property type="entry name" value="YjbQ-like_sf"/>
</dbReference>
<dbReference type="InterPro" id="IPR001602">
    <property type="entry name" value="UPF0047_YjbQ-like"/>
</dbReference>
<protein>
    <submittedName>
        <fullName evidence="2">Secondary thiamine-phosphate synthase enzyme YjbQ</fullName>
    </submittedName>
</protein>
<name>A0ABW8TCZ8_9CLOT</name>
<dbReference type="RefSeq" id="WP_406787053.1">
    <property type="nucleotide sequence ID" value="NZ_JBJIAA010000006.1"/>
</dbReference>
<dbReference type="PROSITE" id="PS01314">
    <property type="entry name" value="UPF0047"/>
    <property type="match status" value="1"/>
</dbReference>
<keyword evidence="3" id="KW-1185">Reference proteome</keyword>
<organism evidence="2 3">
    <name type="scientific">Clostridium neuense</name>
    <dbReference type="NCBI Taxonomy" id="1728934"/>
    <lineage>
        <taxon>Bacteria</taxon>
        <taxon>Bacillati</taxon>
        <taxon>Bacillota</taxon>
        <taxon>Clostridia</taxon>
        <taxon>Eubacteriales</taxon>
        <taxon>Clostridiaceae</taxon>
        <taxon>Clostridium</taxon>
    </lineage>
</organism>
<evidence type="ECO:0000256" key="1">
    <source>
        <dbReference type="ARBA" id="ARBA00005534"/>
    </source>
</evidence>
<evidence type="ECO:0000313" key="2">
    <source>
        <dbReference type="EMBL" id="MFL0250384.1"/>
    </source>
</evidence>